<dbReference type="Pfam" id="PF13464">
    <property type="entry name" value="RodZ_C"/>
    <property type="match status" value="1"/>
</dbReference>
<dbReference type="EMBL" id="PXYW01000001">
    <property type="protein sequence ID" value="PSR35496.1"/>
    <property type="molecule type" value="Genomic_DNA"/>
</dbReference>
<dbReference type="PANTHER" id="PTHR34475:SF1">
    <property type="entry name" value="CYTOSKELETON PROTEIN RODZ"/>
    <property type="match status" value="1"/>
</dbReference>
<evidence type="ECO:0000259" key="3">
    <source>
        <dbReference type="Pfam" id="PF13464"/>
    </source>
</evidence>
<sequence length="319" mass="34030">MREEGLWVPPSDDQEQGLDIGKILNTARIHHRLSIDDVSETLRIRRDYIQALEQNRWEDLPGEVYGQGFLRSYGRLVDLDGDKLVELRRSMIGAPSIKPVLPDGGTTGKGTGIFTHSGISQGSSSAPSRAQRSRPPSAPHPVSAQPMSSRSVITLAVVLAALFVVGLYLLGHSTHHSGAPLASQSTTHNKLPKKTQTPAKLHHRSHPKARSTVPTSAALAPTAISTHGNITVATYDVPSSPMTVSVNFSGPCWLGDMIDGAPQVQHTYYAGQSVSFSAANSLNLVFGTHSETVTVNGQSVTPPSSPLLWEMNFVPAGGG</sequence>
<evidence type="ECO:0000313" key="5">
    <source>
        <dbReference type="Proteomes" id="UP000242972"/>
    </source>
</evidence>
<gene>
    <name evidence="4" type="ORF">C7B46_00450</name>
</gene>
<reference evidence="4 5" key="1">
    <citation type="journal article" date="2014" name="BMC Genomics">
        <title>Comparison of environmental and isolate Sulfobacillus genomes reveals diverse carbon, sulfur, nitrogen, and hydrogen metabolisms.</title>
        <authorList>
            <person name="Justice N.B."/>
            <person name="Norman A."/>
            <person name="Brown C.T."/>
            <person name="Singh A."/>
            <person name="Thomas B.C."/>
            <person name="Banfield J.F."/>
        </authorList>
    </citation>
    <scope>NUCLEOTIDE SEQUENCE [LARGE SCALE GENOMIC DNA]</scope>
    <source>
        <strain evidence="4">AMDSBA4</strain>
    </source>
</reference>
<proteinExistence type="predicted"/>
<accession>A0A2T2XLX6</accession>
<feature type="compositionally biased region" description="Basic residues" evidence="1">
    <location>
        <begin position="200"/>
        <end position="209"/>
    </location>
</feature>
<protein>
    <recommendedName>
        <fullName evidence="3">Cytoskeleton protein RodZ-like C-terminal domain-containing protein</fullName>
    </recommendedName>
</protein>
<dbReference type="Proteomes" id="UP000242972">
    <property type="component" value="Unassembled WGS sequence"/>
</dbReference>
<dbReference type="InterPro" id="IPR050400">
    <property type="entry name" value="Bact_Cytoskel_RodZ"/>
</dbReference>
<feature type="compositionally biased region" description="Low complexity" evidence="1">
    <location>
        <begin position="116"/>
        <end position="135"/>
    </location>
</feature>
<dbReference type="InterPro" id="IPR025194">
    <property type="entry name" value="RodZ-like_C"/>
</dbReference>
<dbReference type="GO" id="GO:0003677">
    <property type="term" value="F:DNA binding"/>
    <property type="evidence" value="ECO:0007669"/>
    <property type="project" value="InterPro"/>
</dbReference>
<feature type="compositionally biased region" description="Polar residues" evidence="1">
    <location>
        <begin position="182"/>
        <end position="198"/>
    </location>
</feature>
<feature type="region of interest" description="Disordered" evidence="1">
    <location>
        <begin position="178"/>
        <end position="216"/>
    </location>
</feature>
<evidence type="ECO:0000313" key="4">
    <source>
        <dbReference type="EMBL" id="PSR35496.1"/>
    </source>
</evidence>
<feature type="transmembrane region" description="Helical" evidence="2">
    <location>
        <begin position="152"/>
        <end position="171"/>
    </location>
</feature>
<keyword evidence="2" id="KW-0472">Membrane</keyword>
<feature type="region of interest" description="Disordered" evidence="1">
    <location>
        <begin position="98"/>
        <end position="146"/>
    </location>
</feature>
<name>A0A2T2XLX6_9FIRM</name>
<keyword evidence="2" id="KW-0812">Transmembrane</keyword>
<comment type="caution">
    <text evidence="4">The sequence shown here is derived from an EMBL/GenBank/DDBJ whole genome shotgun (WGS) entry which is preliminary data.</text>
</comment>
<dbReference type="Gene3D" id="1.10.260.40">
    <property type="entry name" value="lambda repressor-like DNA-binding domains"/>
    <property type="match status" value="1"/>
</dbReference>
<dbReference type="InterPro" id="IPR010982">
    <property type="entry name" value="Lambda_DNA-bd_dom_sf"/>
</dbReference>
<dbReference type="AlphaFoldDB" id="A0A2T2XLX6"/>
<dbReference type="Pfam" id="PF13413">
    <property type="entry name" value="HTH_25"/>
    <property type="match status" value="1"/>
</dbReference>
<keyword evidence="2" id="KW-1133">Transmembrane helix</keyword>
<evidence type="ECO:0000256" key="2">
    <source>
        <dbReference type="SAM" id="Phobius"/>
    </source>
</evidence>
<feature type="domain" description="Cytoskeleton protein RodZ-like C-terminal" evidence="3">
    <location>
        <begin position="246"/>
        <end position="304"/>
    </location>
</feature>
<dbReference type="PANTHER" id="PTHR34475">
    <property type="match status" value="1"/>
</dbReference>
<organism evidence="4 5">
    <name type="scientific">Sulfobacillus benefaciens</name>
    <dbReference type="NCBI Taxonomy" id="453960"/>
    <lineage>
        <taxon>Bacteria</taxon>
        <taxon>Bacillati</taxon>
        <taxon>Bacillota</taxon>
        <taxon>Clostridia</taxon>
        <taxon>Eubacteriales</taxon>
        <taxon>Clostridiales Family XVII. Incertae Sedis</taxon>
        <taxon>Sulfobacillus</taxon>
    </lineage>
</organism>
<evidence type="ECO:0000256" key="1">
    <source>
        <dbReference type="SAM" id="MobiDB-lite"/>
    </source>
</evidence>